<keyword evidence="9 15" id="KW-0067">ATP-binding</keyword>
<evidence type="ECO:0000256" key="14">
    <source>
        <dbReference type="ARBA" id="ARBA00049255"/>
    </source>
</evidence>
<dbReference type="Pfam" id="PF03483">
    <property type="entry name" value="B3_4"/>
    <property type="match status" value="1"/>
</dbReference>
<evidence type="ECO:0000256" key="1">
    <source>
        <dbReference type="ARBA" id="ARBA00004496"/>
    </source>
</evidence>
<feature type="binding site" evidence="15">
    <location>
        <position position="470"/>
    </location>
    <ligand>
        <name>Mg(2+)</name>
        <dbReference type="ChEBI" id="CHEBI:18420"/>
        <note>shared with alpha subunit</note>
    </ligand>
</feature>
<feature type="domain" description="FDX-ACB" evidence="18">
    <location>
        <begin position="701"/>
        <end position="793"/>
    </location>
</feature>
<keyword evidence="6 15" id="KW-0436">Ligase</keyword>
<dbReference type="NCBIfam" id="TIGR00472">
    <property type="entry name" value="pheT_bact"/>
    <property type="match status" value="1"/>
</dbReference>
<evidence type="ECO:0000256" key="16">
    <source>
        <dbReference type="PROSITE-ProRule" id="PRU00209"/>
    </source>
</evidence>
<evidence type="ECO:0000256" key="3">
    <source>
        <dbReference type="ARBA" id="ARBA00011209"/>
    </source>
</evidence>
<evidence type="ECO:0000256" key="5">
    <source>
        <dbReference type="ARBA" id="ARBA00022555"/>
    </source>
</evidence>
<dbReference type="GO" id="GO:0004826">
    <property type="term" value="F:phenylalanine-tRNA ligase activity"/>
    <property type="evidence" value="ECO:0007669"/>
    <property type="project" value="UniProtKB-UniRule"/>
</dbReference>
<dbReference type="InterPro" id="IPR005147">
    <property type="entry name" value="tRNA_synthase_B5-dom"/>
</dbReference>
<keyword evidence="12 15" id="KW-0648">Protein biosynthesis</keyword>
<feature type="binding site" evidence="15">
    <location>
        <position position="469"/>
    </location>
    <ligand>
        <name>Mg(2+)</name>
        <dbReference type="ChEBI" id="CHEBI:18420"/>
        <note>shared with alpha subunit</note>
    </ligand>
</feature>
<gene>
    <name evidence="15 20" type="primary">pheT</name>
    <name evidence="20" type="ORF">C12CBH8_10210</name>
</gene>
<dbReference type="Gene3D" id="3.50.40.10">
    <property type="entry name" value="Phenylalanyl-trna Synthetase, Chain B, domain 3"/>
    <property type="match status" value="1"/>
</dbReference>
<organism evidence="20 21">
    <name type="scientific">Solibaculum mannosilyticum</name>
    <dbReference type="NCBI Taxonomy" id="2780922"/>
    <lineage>
        <taxon>Bacteria</taxon>
        <taxon>Bacillati</taxon>
        <taxon>Bacillota</taxon>
        <taxon>Clostridia</taxon>
        <taxon>Eubacteriales</taxon>
        <taxon>Oscillospiraceae</taxon>
        <taxon>Solibaculum</taxon>
    </lineage>
</organism>
<dbReference type="GO" id="GO:0005524">
    <property type="term" value="F:ATP binding"/>
    <property type="evidence" value="ECO:0007669"/>
    <property type="project" value="UniProtKB-UniRule"/>
</dbReference>
<dbReference type="InterPro" id="IPR005146">
    <property type="entry name" value="B3/B4_tRNA-bd"/>
</dbReference>
<dbReference type="InterPro" id="IPR020825">
    <property type="entry name" value="Phe-tRNA_synthase-like_B3/B4"/>
</dbReference>
<dbReference type="SUPFAM" id="SSF46955">
    <property type="entry name" value="Putative DNA-binding domain"/>
    <property type="match status" value="1"/>
</dbReference>
<dbReference type="PROSITE" id="PS51447">
    <property type="entry name" value="FDX_ACB"/>
    <property type="match status" value="1"/>
</dbReference>
<dbReference type="InterPro" id="IPR004532">
    <property type="entry name" value="Phe-tRNA-ligase_IIc_bsu_bact"/>
</dbReference>
<comment type="similarity">
    <text evidence="2 15">Belongs to the phenylalanyl-tRNA synthetase beta subunit family. Type 1 subfamily.</text>
</comment>
<evidence type="ECO:0000313" key="20">
    <source>
        <dbReference type="EMBL" id="BCI60382.1"/>
    </source>
</evidence>
<keyword evidence="4 15" id="KW-0963">Cytoplasm</keyword>
<dbReference type="Pfam" id="PF01588">
    <property type="entry name" value="tRNA_bind"/>
    <property type="match status" value="1"/>
</dbReference>
<evidence type="ECO:0000256" key="12">
    <source>
        <dbReference type="ARBA" id="ARBA00022917"/>
    </source>
</evidence>
<dbReference type="HAMAP" id="MF_00283">
    <property type="entry name" value="Phe_tRNA_synth_beta1"/>
    <property type="match status" value="1"/>
</dbReference>
<comment type="cofactor">
    <cofactor evidence="15">
        <name>Mg(2+)</name>
        <dbReference type="ChEBI" id="CHEBI:18420"/>
    </cofactor>
    <text evidence="15">Binds 2 magnesium ions per tetramer.</text>
</comment>
<dbReference type="GO" id="GO:0000287">
    <property type="term" value="F:magnesium ion binding"/>
    <property type="evidence" value="ECO:0007669"/>
    <property type="project" value="UniProtKB-UniRule"/>
</dbReference>
<dbReference type="SUPFAM" id="SSF55681">
    <property type="entry name" value="Class II aaRS and biotin synthetases"/>
    <property type="match status" value="1"/>
</dbReference>
<name>A0A7I8D3Q6_9FIRM</name>
<evidence type="ECO:0000256" key="11">
    <source>
        <dbReference type="ARBA" id="ARBA00022884"/>
    </source>
</evidence>
<feature type="binding site" evidence="15">
    <location>
        <position position="460"/>
    </location>
    <ligand>
        <name>Mg(2+)</name>
        <dbReference type="ChEBI" id="CHEBI:18420"/>
        <note>shared with alpha subunit</note>
    </ligand>
</feature>
<evidence type="ECO:0000256" key="7">
    <source>
        <dbReference type="ARBA" id="ARBA00022723"/>
    </source>
</evidence>
<dbReference type="FunFam" id="3.50.40.10:FF:000001">
    <property type="entry name" value="Phenylalanine--tRNA ligase beta subunit"/>
    <property type="match status" value="1"/>
</dbReference>
<evidence type="ECO:0000313" key="21">
    <source>
        <dbReference type="Proteomes" id="UP000593890"/>
    </source>
</evidence>
<dbReference type="SUPFAM" id="SSF56037">
    <property type="entry name" value="PheT/TilS domain"/>
    <property type="match status" value="1"/>
</dbReference>
<dbReference type="GO" id="GO:0000049">
    <property type="term" value="F:tRNA binding"/>
    <property type="evidence" value="ECO:0007669"/>
    <property type="project" value="UniProtKB-UniRule"/>
</dbReference>
<dbReference type="GO" id="GO:0006432">
    <property type="term" value="P:phenylalanyl-tRNA aminoacylation"/>
    <property type="evidence" value="ECO:0007669"/>
    <property type="project" value="UniProtKB-UniRule"/>
</dbReference>
<dbReference type="InterPro" id="IPR045864">
    <property type="entry name" value="aa-tRNA-synth_II/BPL/LPL"/>
</dbReference>
<dbReference type="InterPro" id="IPR005121">
    <property type="entry name" value="Fdx_antiC-bd"/>
</dbReference>
<dbReference type="SMART" id="SM00896">
    <property type="entry name" value="FDX-ACB"/>
    <property type="match status" value="1"/>
</dbReference>
<dbReference type="PANTHER" id="PTHR10947">
    <property type="entry name" value="PHENYLALANYL-TRNA SYNTHETASE BETA CHAIN AND LEUCINE-RICH REPEAT-CONTAINING PROTEIN 47"/>
    <property type="match status" value="1"/>
</dbReference>
<dbReference type="EMBL" id="AP023321">
    <property type="protein sequence ID" value="BCI60382.1"/>
    <property type="molecule type" value="Genomic_DNA"/>
</dbReference>
<evidence type="ECO:0000256" key="4">
    <source>
        <dbReference type="ARBA" id="ARBA00022490"/>
    </source>
</evidence>
<dbReference type="InterPro" id="IPR002547">
    <property type="entry name" value="tRNA-bd_dom"/>
</dbReference>
<evidence type="ECO:0000256" key="6">
    <source>
        <dbReference type="ARBA" id="ARBA00022598"/>
    </source>
</evidence>
<evidence type="ECO:0000259" key="17">
    <source>
        <dbReference type="PROSITE" id="PS50886"/>
    </source>
</evidence>
<dbReference type="InterPro" id="IPR036690">
    <property type="entry name" value="Fdx_antiC-bd_sf"/>
</dbReference>
<dbReference type="Gene3D" id="3.30.930.10">
    <property type="entry name" value="Bira Bifunctional Protein, Domain 2"/>
    <property type="match status" value="1"/>
</dbReference>
<comment type="subcellular location">
    <subcellularLocation>
        <location evidence="1 15">Cytoplasm</location>
    </subcellularLocation>
</comment>
<dbReference type="Gene3D" id="3.30.70.380">
    <property type="entry name" value="Ferrodoxin-fold anticodon-binding domain"/>
    <property type="match status" value="1"/>
</dbReference>
<evidence type="ECO:0000256" key="2">
    <source>
        <dbReference type="ARBA" id="ARBA00008653"/>
    </source>
</evidence>
<dbReference type="InterPro" id="IPR033714">
    <property type="entry name" value="tRNA_bind_bactPheRS"/>
</dbReference>
<dbReference type="GO" id="GO:0016740">
    <property type="term" value="F:transferase activity"/>
    <property type="evidence" value="ECO:0007669"/>
    <property type="project" value="UniProtKB-ARBA"/>
</dbReference>
<dbReference type="InterPro" id="IPR012340">
    <property type="entry name" value="NA-bd_OB-fold"/>
</dbReference>
<keyword evidence="11 16" id="KW-0694">RNA-binding</keyword>
<dbReference type="SMART" id="SM00874">
    <property type="entry name" value="B5"/>
    <property type="match status" value="1"/>
</dbReference>
<proteinExistence type="inferred from homology"/>
<dbReference type="InterPro" id="IPR009061">
    <property type="entry name" value="DNA-bd_dom_put_sf"/>
</dbReference>
<dbReference type="FunFam" id="2.40.50.140:FF:000045">
    <property type="entry name" value="Phenylalanine--tRNA ligase beta subunit"/>
    <property type="match status" value="1"/>
</dbReference>
<dbReference type="CDD" id="cd00769">
    <property type="entry name" value="PheRS_beta_core"/>
    <property type="match status" value="1"/>
</dbReference>
<dbReference type="Pfam" id="PF03147">
    <property type="entry name" value="FDX-ACB"/>
    <property type="match status" value="1"/>
</dbReference>
<evidence type="ECO:0000256" key="8">
    <source>
        <dbReference type="ARBA" id="ARBA00022741"/>
    </source>
</evidence>
<evidence type="ECO:0000259" key="19">
    <source>
        <dbReference type="PROSITE" id="PS51483"/>
    </source>
</evidence>
<feature type="domain" description="TRNA-binding" evidence="17">
    <location>
        <begin position="40"/>
        <end position="157"/>
    </location>
</feature>
<dbReference type="PROSITE" id="PS51483">
    <property type="entry name" value="B5"/>
    <property type="match status" value="1"/>
</dbReference>
<dbReference type="CDD" id="cd02796">
    <property type="entry name" value="tRNA_bind_bactPheRS"/>
    <property type="match status" value="1"/>
</dbReference>
<feature type="binding site" evidence="15">
    <location>
        <position position="466"/>
    </location>
    <ligand>
        <name>Mg(2+)</name>
        <dbReference type="ChEBI" id="CHEBI:18420"/>
        <note>shared with alpha subunit</note>
    </ligand>
</feature>
<keyword evidence="21" id="KW-1185">Reference proteome</keyword>
<dbReference type="Pfam" id="PF17759">
    <property type="entry name" value="tRNA_synthFbeta"/>
    <property type="match status" value="1"/>
</dbReference>
<dbReference type="GO" id="GO:0140096">
    <property type="term" value="F:catalytic activity, acting on a protein"/>
    <property type="evidence" value="ECO:0007669"/>
    <property type="project" value="UniProtKB-ARBA"/>
</dbReference>
<dbReference type="EC" id="6.1.1.20" evidence="15"/>
<keyword evidence="10 15" id="KW-0460">Magnesium</keyword>
<reference evidence="21" key="1">
    <citation type="submission" date="2020-07" db="EMBL/GenBank/DDBJ databases">
        <title>Complete genome sequencing of Clostridia bacterium strain 12CBH8.</title>
        <authorList>
            <person name="Sakamoto M."/>
            <person name="Murakami T."/>
            <person name="Mori H."/>
        </authorList>
    </citation>
    <scope>NUCLEOTIDE SEQUENCE [LARGE SCALE GENOMIC DNA]</scope>
    <source>
        <strain evidence="21">12CBH8</strain>
    </source>
</reference>
<accession>A0A7I8D3Q6</accession>
<dbReference type="SUPFAM" id="SSF50249">
    <property type="entry name" value="Nucleic acid-binding proteins"/>
    <property type="match status" value="1"/>
</dbReference>
<dbReference type="SMART" id="SM00873">
    <property type="entry name" value="B3_4"/>
    <property type="match status" value="1"/>
</dbReference>
<dbReference type="PANTHER" id="PTHR10947:SF0">
    <property type="entry name" value="PHENYLALANINE--TRNA LIGASE BETA SUBUNIT"/>
    <property type="match status" value="1"/>
</dbReference>
<dbReference type="Proteomes" id="UP000593890">
    <property type="component" value="Chromosome"/>
</dbReference>
<dbReference type="FunFam" id="3.30.70.380:FF:000001">
    <property type="entry name" value="Phenylalanine--tRNA ligase beta subunit"/>
    <property type="match status" value="1"/>
</dbReference>
<dbReference type="Gene3D" id="2.40.50.140">
    <property type="entry name" value="Nucleic acid-binding proteins"/>
    <property type="match status" value="1"/>
</dbReference>
<keyword evidence="5 16" id="KW-0820">tRNA-binding</keyword>
<comment type="catalytic activity">
    <reaction evidence="14 15">
        <text>tRNA(Phe) + L-phenylalanine + ATP = L-phenylalanyl-tRNA(Phe) + AMP + diphosphate + H(+)</text>
        <dbReference type="Rhea" id="RHEA:19413"/>
        <dbReference type="Rhea" id="RHEA-COMP:9668"/>
        <dbReference type="Rhea" id="RHEA-COMP:9699"/>
        <dbReference type="ChEBI" id="CHEBI:15378"/>
        <dbReference type="ChEBI" id="CHEBI:30616"/>
        <dbReference type="ChEBI" id="CHEBI:33019"/>
        <dbReference type="ChEBI" id="CHEBI:58095"/>
        <dbReference type="ChEBI" id="CHEBI:78442"/>
        <dbReference type="ChEBI" id="CHEBI:78531"/>
        <dbReference type="ChEBI" id="CHEBI:456215"/>
        <dbReference type="EC" id="6.1.1.20"/>
    </reaction>
</comment>
<comment type="subunit">
    <text evidence="3 15">Tetramer of two alpha and two beta subunits.</text>
</comment>
<dbReference type="InterPro" id="IPR041616">
    <property type="entry name" value="PheRS_beta_core"/>
</dbReference>
<dbReference type="GO" id="GO:0009328">
    <property type="term" value="C:phenylalanine-tRNA ligase complex"/>
    <property type="evidence" value="ECO:0007669"/>
    <property type="project" value="TreeGrafter"/>
</dbReference>
<sequence length="794" mass="86952">MKLSTKWMHDFVQLEDISPRAFSEALTMSGSKVEGYEREGSEIENVVVGQVLTISPHPNADKLVVCSVDVGQDSPITIVTGATNLTEGDYVPVALHGSKLPGGINIKKGKLRGVESQGMMCGLEELALTTNDFPGTITDGIFILSDECDHTLGMDIKKAIGLDDVVFDFEITSNRPDCLSIIGLARETAVTFQKPFVLPKPEVKGGHGNADDLLNVKISAPDLCYRYAARVVKNVRVAPSPRWMRERLRACGVRPINNIVDITNYVMLEYGQPMHAFDYDLMAGHNIDARRAVDGETITTLDGVERKLTSDMLVIADDKKPMAVAGVMGGEFSSIFDNTTTIVFESACFSGPSVRVTAKKLGMRTESSGRFEKGLDPENCIPALERACQLVELLDAGDVCDGIVEVDCSDKTPHSVPLDADWINRFLGIQIPEQDMISILKSLEFKVENGQVIAPSFRSDIECKADVAEEIARFYGYNKIPSTTIRGSAQGGYTPEQQFKRSINTTMLALGYSEVATYSFISPKEYDRIRMPADSMLRQSVVIANPLGEDTSIMRTTALPSMCQVLGNNFADRNLSAAVYELATEYLPQEGQPLPLEKKCVILGQYGPGVDFYSIKGAVEGLLEALRVTEYDVVAVDNEPAFHPGRCAKLTLGDKQLGIVGELHPLVQEAYGIGSRAYIAMLDFSLMYENHVADIQYKALPRFPAVTRDLALVCDDTIPVLTLQNTIRKAAGQRLENLELFDVYKGKQIPEGKKSVAFSLVLRSHDSTLTDAECDSIIQKAIKALNEIGAQLRS</sequence>
<evidence type="ECO:0000256" key="13">
    <source>
        <dbReference type="ARBA" id="ARBA00023146"/>
    </source>
</evidence>
<dbReference type="AlphaFoldDB" id="A0A7I8D3Q6"/>
<dbReference type="Pfam" id="PF03484">
    <property type="entry name" value="B5"/>
    <property type="match status" value="1"/>
</dbReference>
<keyword evidence="8 15" id="KW-0547">Nucleotide-binding</keyword>
<evidence type="ECO:0000256" key="9">
    <source>
        <dbReference type="ARBA" id="ARBA00022840"/>
    </source>
</evidence>
<evidence type="ECO:0000256" key="10">
    <source>
        <dbReference type="ARBA" id="ARBA00022842"/>
    </source>
</evidence>
<dbReference type="KEGG" id="sman:C12CBH8_10210"/>
<dbReference type="InterPro" id="IPR045060">
    <property type="entry name" value="Phe-tRNA-ligase_IIc_bsu"/>
</dbReference>
<dbReference type="PROSITE" id="PS50886">
    <property type="entry name" value="TRBD"/>
    <property type="match status" value="1"/>
</dbReference>
<dbReference type="RefSeq" id="WP_215533707.1">
    <property type="nucleotide sequence ID" value="NZ_AP023321.1"/>
</dbReference>
<dbReference type="NCBIfam" id="NF045760">
    <property type="entry name" value="YtpR"/>
    <property type="match status" value="1"/>
</dbReference>
<dbReference type="SUPFAM" id="SSF54991">
    <property type="entry name" value="Anticodon-binding domain of PheRS"/>
    <property type="match status" value="1"/>
</dbReference>
<evidence type="ECO:0000256" key="15">
    <source>
        <dbReference type="HAMAP-Rule" id="MF_00283"/>
    </source>
</evidence>
<feature type="domain" description="B5" evidence="19">
    <location>
        <begin position="411"/>
        <end position="482"/>
    </location>
</feature>
<keyword evidence="7 15" id="KW-0479">Metal-binding</keyword>
<keyword evidence="13 15" id="KW-0030">Aminoacyl-tRNA synthetase</keyword>
<evidence type="ECO:0000259" key="18">
    <source>
        <dbReference type="PROSITE" id="PS51447"/>
    </source>
</evidence>
<dbReference type="Gene3D" id="3.30.56.10">
    <property type="match status" value="2"/>
</dbReference>
<protein>
    <recommendedName>
        <fullName evidence="15">Phenylalanine--tRNA ligase beta subunit</fullName>
        <ecNumber evidence="15">6.1.1.20</ecNumber>
    </recommendedName>
    <alternativeName>
        <fullName evidence="15">Phenylalanyl-tRNA synthetase beta subunit</fullName>
        <shortName evidence="15">PheRS</shortName>
    </alternativeName>
</protein>